<evidence type="ECO:0000313" key="3">
    <source>
        <dbReference type="EMBL" id="GHF56554.1"/>
    </source>
</evidence>
<reference evidence="3" key="1">
    <citation type="journal article" date="2014" name="Int. J. Syst. Evol. Microbiol.">
        <title>Complete genome sequence of Corynebacterium casei LMG S-19264T (=DSM 44701T), isolated from a smear-ripened cheese.</title>
        <authorList>
            <consortium name="US DOE Joint Genome Institute (JGI-PGF)"/>
            <person name="Walter F."/>
            <person name="Albersmeier A."/>
            <person name="Kalinowski J."/>
            <person name="Ruckert C."/>
        </authorList>
    </citation>
    <scope>NUCLEOTIDE SEQUENCE</scope>
    <source>
        <strain evidence="3">KCTC 42650</strain>
    </source>
</reference>
<keyword evidence="4" id="KW-1185">Reference proteome</keyword>
<reference evidence="3" key="2">
    <citation type="submission" date="2020-09" db="EMBL/GenBank/DDBJ databases">
        <authorList>
            <person name="Sun Q."/>
            <person name="Kim S."/>
        </authorList>
    </citation>
    <scope>NUCLEOTIDE SEQUENCE</scope>
    <source>
        <strain evidence="3">KCTC 42650</strain>
    </source>
</reference>
<sequence length="75" mass="8478">MTRLLTQPSLALLAASPRLPVIAMVALRFAGAVTQWDQRSRTRRALSSLDDHMLRDIGVTHAQARKEAKRPFWQP</sequence>
<dbReference type="AlphaFoldDB" id="A0A8J3M8U6"/>
<evidence type="ECO:0000256" key="1">
    <source>
        <dbReference type="SAM" id="SignalP"/>
    </source>
</evidence>
<feature type="domain" description="YjiS-like" evidence="2">
    <location>
        <begin position="30"/>
        <end position="65"/>
    </location>
</feature>
<gene>
    <name evidence="3" type="ORF">GCM10017056_30210</name>
</gene>
<dbReference type="InterPro" id="IPR009506">
    <property type="entry name" value="YjiS-like"/>
</dbReference>
<dbReference type="Pfam" id="PF06568">
    <property type="entry name" value="YjiS-like"/>
    <property type="match status" value="1"/>
</dbReference>
<feature type="signal peptide" evidence="1">
    <location>
        <begin position="1"/>
        <end position="23"/>
    </location>
</feature>
<evidence type="ECO:0000259" key="2">
    <source>
        <dbReference type="Pfam" id="PF06568"/>
    </source>
</evidence>
<dbReference type="EMBL" id="BNCJ01000008">
    <property type="protein sequence ID" value="GHF56554.1"/>
    <property type="molecule type" value="Genomic_DNA"/>
</dbReference>
<name>A0A8J3M8U6_9RHOB</name>
<keyword evidence="1" id="KW-0732">Signal</keyword>
<comment type="caution">
    <text evidence="3">The sequence shown here is derived from an EMBL/GenBank/DDBJ whole genome shotgun (WGS) entry which is preliminary data.</text>
</comment>
<protein>
    <recommendedName>
        <fullName evidence="2">YjiS-like domain-containing protein</fullName>
    </recommendedName>
</protein>
<dbReference type="RefSeq" id="WP_189680920.1">
    <property type="nucleotide sequence ID" value="NZ_BNCJ01000008.1"/>
</dbReference>
<evidence type="ECO:0000313" key="4">
    <source>
        <dbReference type="Proteomes" id="UP000626220"/>
    </source>
</evidence>
<organism evidence="3 4">
    <name type="scientific">Seohaeicola zhoushanensis</name>
    <dbReference type="NCBI Taxonomy" id="1569283"/>
    <lineage>
        <taxon>Bacteria</taxon>
        <taxon>Pseudomonadati</taxon>
        <taxon>Pseudomonadota</taxon>
        <taxon>Alphaproteobacteria</taxon>
        <taxon>Rhodobacterales</taxon>
        <taxon>Roseobacteraceae</taxon>
        <taxon>Seohaeicola</taxon>
    </lineage>
</organism>
<dbReference type="Proteomes" id="UP000626220">
    <property type="component" value="Unassembled WGS sequence"/>
</dbReference>
<accession>A0A8J3M8U6</accession>
<proteinExistence type="predicted"/>
<feature type="chain" id="PRO_5035266886" description="YjiS-like domain-containing protein" evidence="1">
    <location>
        <begin position="24"/>
        <end position="75"/>
    </location>
</feature>